<proteinExistence type="predicted"/>
<dbReference type="Proteomes" id="UP000193450">
    <property type="component" value="Chromosome"/>
</dbReference>
<dbReference type="OrthoDB" id="7063011at2"/>
<name>A0A1X9N3P8_9GAMM</name>
<dbReference type="EMBL" id="CP019343">
    <property type="protein sequence ID" value="ARN72810.1"/>
    <property type="molecule type" value="Genomic_DNA"/>
</dbReference>
<evidence type="ECO:0000313" key="3">
    <source>
        <dbReference type="Proteomes" id="UP000193450"/>
    </source>
</evidence>
<reference evidence="2 3" key="1">
    <citation type="submission" date="2016-11" db="EMBL/GenBank/DDBJ databases">
        <title>Trade-off between light-utilization and light-protection in marine flavobacteria.</title>
        <authorList>
            <person name="Kumagai Y."/>
        </authorList>
    </citation>
    <scope>NUCLEOTIDE SEQUENCE [LARGE SCALE GENOMIC DNA]</scope>
    <source>
        <strain evidence="2 3">NBRC 107125</strain>
    </source>
</reference>
<keyword evidence="1" id="KW-0732">Signal</keyword>
<dbReference type="RefSeq" id="WP_085756902.1">
    <property type="nucleotide sequence ID" value="NZ_CP019343.1"/>
</dbReference>
<dbReference type="AlphaFoldDB" id="A0A1X9N3P8"/>
<feature type="signal peptide" evidence="1">
    <location>
        <begin position="1"/>
        <end position="23"/>
    </location>
</feature>
<protein>
    <recommendedName>
        <fullName evidence="4">PEP-CTERM sorting domain-containing protein</fullName>
    </recommendedName>
</protein>
<evidence type="ECO:0000313" key="2">
    <source>
        <dbReference type="EMBL" id="ARN72810.1"/>
    </source>
</evidence>
<feature type="chain" id="PRO_5013390364" description="PEP-CTERM sorting domain-containing protein" evidence="1">
    <location>
        <begin position="24"/>
        <end position="213"/>
    </location>
</feature>
<organism evidence="2 3">
    <name type="scientific">Oceanicoccus sagamiensis</name>
    <dbReference type="NCBI Taxonomy" id="716816"/>
    <lineage>
        <taxon>Bacteria</taxon>
        <taxon>Pseudomonadati</taxon>
        <taxon>Pseudomonadota</taxon>
        <taxon>Gammaproteobacteria</taxon>
        <taxon>Cellvibrionales</taxon>
        <taxon>Spongiibacteraceae</taxon>
        <taxon>Oceanicoccus</taxon>
    </lineage>
</organism>
<evidence type="ECO:0008006" key="4">
    <source>
        <dbReference type="Google" id="ProtNLM"/>
    </source>
</evidence>
<accession>A0A1X9N3P8</accession>
<keyword evidence="3" id="KW-1185">Reference proteome</keyword>
<sequence>MRLLRKIGLLALVVSSYSNSVQAETFNFSCITNNIDNDCQIGEDQIIVDILDGGVGYVDFKFTNLGPAQSTISEIYFDDGTLLGLTDIATSSGGVKFSPGAKPPDLPGGNTIGFEVTAGFLADADNPAPKKGVNVNEWVTITFELINGKTYDDTIAAMGTELLIGVHVTNFGSGGSESLVAPAAGISEVPVPGAAWLFGSALLGLAGATRKRA</sequence>
<evidence type="ECO:0000256" key="1">
    <source>
        <dbReference type="SAM" id="SignalP"/>
    </source>
</evidence>
<dbReference type="KEGG" id="osg:BST96_01000"/>
<gene>
    <name evidence="2" type="ORF">BST96_01000</name>
</gene>